<evidence type="ECO:0000313" key="2">
    <source>
        <dbReference type="EMBL" id="MBC5689776.1"/>
    </source>
</evidence>
<comment type="caution">
    <text evidence="2">The sequence shown here is derived from an EMBL/GenBank/DDBJ whole genome shotgun (WGS) entry which is preliminary data.</text>
</comment>
<name>A0A923RQR0_9FIRM</name>
<dbReference type="InterPro" id="IPR018873">
    <property type="entry name" value="KilA-N_DNA-bd_domain"/>
</dbReference>
<organism evidence="2 3">
    <name type="scientific">Mediterraneibacter hominis</name>
    <dbReference type="NCBI Taxonomy" id="2763054"/>
    <lineage>
        <taxon>Bacteria</taxon>
        <taxon>Bacillati</taxon>
        <taxon>Bacillota</taxon>
        <taxon>Clostridia</taxon>
        <taxon>Lachnospirales</taxon>
        <taxon>Lachnospiraceae</taxon>
        <taxon>Mediterraneibacter</taxon>
    </lineage>
</organism>
<proteinExistence type="predicted"/>
<dbReference type="AlphaFoldDB" id="A0A923RQR0"/>
<dbReference type="Proteomes" id="UP000652477">
    <property type="component" value="Unassembled WGS sequence"/>
</dbReference>
<feature type="domain" description="KilA-N DNA-binding" evidence="1">
    <location>
        <begin position="6"/>
        <end position="90"/>
    </location>
</feature>
<evidence type="ECO:0000313" key="3">
    <source>
        <dbReference type="Proteomes" id="UP000652477"/>
    </source>
</evidence>
<protein>
    <submittedName>
        <fullName evidence="2">ORF6N domain-containing protein</fullName>
    </submittedName>
</protein>
<keyword evidence="3" id="KW-1185">Reference proteome</keyword>
<reference evidence="2" key="1">
    <citation type="submission" date="2020-08" db="EMBL/GenBank/DDBJ databases">
        <title>Genome public.</title>
        <authorList>
            <person name="Liu C."/>
            <person name="Sun Q."/>
        </authorList>
    </citation>
    <scope>NUCLEOTIDE SEQUENCE</scope>
    <source>
        <strain evidence="2">NSJ-55</strain>
    </source>
</reference>
<gene>
    <name evidence="2" type="ORF">H8S37_12695</name>
</gene>
<sequence length="238" mass="27644">MFEELQVLEKENMRVLTTPQIAKLYGTTRKIISYNFQYNKKKYVEGKHYIKLEGEELREFKSRLDGQDSLKSAHTLYLWTEKGALLHAKSLNTDKAWEVYDYLVDYYFRAEEEKKVPVTVETKPVPIKKPEKDELPQIDNPIRILKVLLQVAEDKGIKVSSFPLNTLDSVLKNNHIGIRTGVTVEKACYELAWELSHAFIHYRDGDLVKSPLAKDYNEQATKAAEMIMKILNVKMSQM</sequence>
<dbReference type="RefSeq" id="WP_186876426.1">
    <property type="nucleotide sequence ID" value="NZ_JACOPF010000002.1"/>
</dbReference>
<dbReference type="EMBL" id="JACOPF010000002">
    <property type="protein sequence ID" value="MBC5689776.1"/>
    <property type="molecule type" value="Genomic_DNA"/>
</dbReference>
<evidence type="ECO:0000259" key="1">
    <source>
        <dbReference type="Pfam" id="PF10543"/>
    </source>
</evidence>
<dbReference type="Pfam" id="PF10543">
    <property type="entry name" value="ORF6N"/>
    <property type="match status" value="1"/>
</dbReference>
<accession>A0A923RQR0</accession>